<feature type="transmembrane region" description="Helical" evidence="1">
    <location>
        <begin position="198"/>
        <end position="223"/>
    </location>
</feature>
<sequence>MVTDAPFVSQAAAISLCFVAILYGMHLVVFPAAVYVLFRKHLTRGILGMLAAVVFMFMMSTILIATLFSATILDGTIIGIYFNRGVRARILMWPRNMNLISADAIVVWRMIVLYQNRIVRAGILFLLFSFSALALFNSIGEPADGPFERALILSTVASFLSFGTNFIATAAISWKAWRYQQRNPQVWKGLESSTAVKSAFILLIETGILYLSWQIVVATISYVSSSCDGSTHSCISVQFASNAFAESTTIIAALYPTSTLVIVALKKSIADKCGPLPTTYAGSSYLISSPTATSARSLSVRSLGSTVSKVEEPVLIIQKMPQDGWQTASQDGVSVNTRKIEYF</sequence>
<evidence type="ECO:0000313" key="3">
    <source>
        <dbReference type="Proteomes" id="UP001221757"/>
    </source>
</evidence>
<name>A0AAD7FKD3_MYCRO</name>
<dbReference type="Proteomes" id="UP001221757">
    <property type="component" value="Unassembled WGS sequence"/>
</dbReference>
<feature type="transmembrane region" description="Helical" evidence="1">
    <location>
        <begin position="151"/>
        <end position="177"/>
    </location>
</feature>
<feature type="transmembrane region" description="Helical" evidence="1">
    <location>
        <begin position="118"/>
        <end position="139"/>
    </location>
</feature>
<feature type="transmembrane region" description="Helical" evidence="1">
    <location>
        <begin position="12"/>
        <end position="38"/>
    </location>
</feature>
<keyword evidence="1" id="KW-0812">Transmembrane</keyword>
<evidence type="ECO:0000256" key="1">
    <source>
        <dbReference type="SAM" id="Phobius"/>
    </source>
</evidence>
<proteinExistence type="predicted"/>
<protein>
    <submittedName>
        <fullName evidence="2">Uncharacterized protein</fullName>
    </submittedName>
</protein>
<keyword evidence="3" id="KW-1185">Reference proteome</keyword>
<dbReference type="AlphaFoldDB" id="A0AAD7FKD3"/>
<keyword evidence="1" id="KW-1133">Transmembrane helix</keyword>
<dbReference type="EMBL" id="JARKIE010000604">
    <property type="protein sequence ID" value="KAJ7625200.1"/>
    <property type="molecule type" value="Genomic_DNA"/>
</dbReference>
<gene>
    <name evidence="2" type="ORF">B0H17DRAFT_1111443</name>
</gene>
<reference evidence="2" key="1">
    <citation type="submission" date="2023-03" db="EMBL/GenBank/DDBJ databases">
        <title>Massive genome expansion in bonnet fungi (Mycena s.s.) driven by repeated elements and novel gene families across ecological guilds.</title>
        <authorList>
            <consortium name="Lawrence Berkeley National Laboratory"/>
            <person name="Harder C.B."/>
            <person name="Miyauchi S."/>
            <person name="Viragh M."/>
            <person name="Kuo A."/>
            <person name="Thoen E."/>
            <person name="Andreopoulos B."/>
            <person name="Lu D."/>
            <person name="Skrede I."/>
            <person name="Drula E."/>
            <person name="Henrissat B."/>
            <person name="Morin E."/>
            <person name="Kohler A."/>
            <person name="Barry K."/>
            <person name="LaButti K."/>
            <person name="Morin E."/>
            <person name="Salamov A."/>
            <person name="Lipzen A."/>
            <person name="Mereny Z."/>
            <person name="Hegedus B."/>
            <person name="Baldrian P."/>
            <person name="Stursova M."/>
            <person name="Weitz H."/>
            <person name="Taylor A."/>
            <person name="Grigoriev I.V."/>
            <person name="Nagy L.G."/>
            <person name="Martin F."/>
            <person name="Kauserud H."/>
        </authorList>
    </citation>
    <scope>NUCLEOTIDE SEQUENCE</scope>
    <source>
        <strain evidence="2">CBHHK067</strain>
    </source>
</reference>
<organism evidence="2 3">
    <name type="scientific">Mycena rosella</name>
    <name type="common">Pink bonnet</name>
    <name type="synonym">Agaricus rosellus</name>
    <dbReference type="NCBI Taxonomy" id="1033263"/>
    <lineage>
        <taxon>Eukaryota</taxon>
        <taxon>Fungi</taxon>
        <taxon>Dikarya</taxon>
        <taxon>Basidiomycota</taxon>
        <taxon>Agaricomycotina</taxon>
        <taxon>Agaricomycetes</taxon>
        <taxon>Agaricomycetidae</taxon>
        <taxon>Agaricales</taxon>
        <taxon>Marasmiineae</taxon>
        <taxon>Mycenaceae</taxon>
        <taxon>Mycena</taxon>
    </lineage>
</organism>
<evidence type="ECO:0000313" key="2">
    <source>
        <dbReference type="EMBL" id="KAJ7625200.1"/>
    </source>
</evidence>
<comment type="caution">
    <text evidence="2">The sequence shown here is derived from an EMBL/GenBank/DDBJ whole genome shotgun (WGS) entry which is preliminary data.</text>
</comment>
<keyword evidence="1" id="KW-0472">Membrane</keyword>
<feature type="transmembrane region" description="Helical" evidence="1">
    <location>
        <begin position="50"/>
        <end position="73"/>
    </location>
</feature>
<accession>A0AAD7FKD3</accession>